<evidence type="ECO:0000313" key="2">
    <source>
        <dbReference type="EMBL" id="UWP80840.1"/>
    </source>
</evidence>
<dbReference type="EMBL" id="CP073720">
    <property type="protein sequence ID" value="UWP80840.1"/>
    <property type="molecule type" value="Genomic_DNA"/>
</dbReference>
<evidence type="ECO:0000259" key="1">
    <source>
        <dbReference type="Pfam" id="PF01814"/>
    </source>
</evidence>
<reference evidence="2" key="2">
    <citation type="submission" date="2022-09" db="EMBL/GenBank/DDBJ databases">
        <title>Biosynthetic gene clusters of Dactylosporangioum fulvum.</title>
        <authorList>
            <person name="Caradec T."/>
        </authorList>
    </citation>
    <scope>NUCLEOTIDE SEQUENCE</scope>
    <source>
        <strain evidence="2">NRRL B-16292</strain>
    </source>
</reference>
<evidence type="ECO:0000313" key="3">
    <source>
        <dbReference type="Proteomes" id="UP001059617"/>
    </source>
</evidence>
<name>A0ABY5VUK4_9ACTN</name>
<accession>A0ABY5VUK4</accession>
<gene>
    <name evidence="2" type="ORF">Dfulv_37760</name>
</gene>
<dbReference type="RefSeq" id="WP_259858603.1">
    <property type="nucleotide sequence ID" value="NZ_BAAAST010000058.1"/>
</dbReference>
<dbReference type="Gene3D" id="1.20.120.520">
    <property type="entry name" value="nmb1532 protein domain like"/>
    <property type="match status" value="1"/>
</dbReference>
<dbReference type="PANTHER" id="PTHR35585">
    <property type="entry name" value="HHE DOMAIN PROTEIN (AFU_ORTHOLOGUE AFUA_4G00730)"/>
    <property type="match status" value="1"/>
</dbReference>
<keyword evidence="3" id="KW-1185">Reference proteome</keyword>
<dbReference type="Pfam" id="PF01814">
    <property type="entry name" value="Hemerythrin"/>
    <property type="match status" value="1"/>
</dbReference>
<sequence length="186" mass="21100">MAVTQVHQQDVVDMLLVQHNEINALFNRVATAQGEQKRELFHDLVRLLAVHESAEEQIVHPAARKALPDGEVVVDQRLREESDAKRALADLYDLGVDHPEFDMRLRVFAESVIEHATHEENEEFLYLRQNLDPEKLRKMAKVFEIAEKVAPTRPHPGAGESAAANMLAGPPIAMFDRIRDAIRDRS</sequence>
<protein>
    <submittedName>
        <fullName evidence="2">Hemerythrin domain-containing protein</fullName>
    </submittedName>
</protein>
<dbReference type="PANTHER" id="PTHR35585:SF1">
    <property type="entry name" value="HHE DOMAIN PROTEIN (AFU_ORTHOLOGUE AFUA_4G00730)"/>
    <property type="match status" value="1"/>
</dbReference>
<reference evidence="2" key="1">
    <citation type="submission" date="2021-04" db="EMBL/GenBank/DDBJ databases">
        <authorList>
            <person name="Hartkoorn R.C."/>
            <person name="Beaudoing E."/>
            <person name="Hot D."/>
        </authorList>
    </citation>
    <scope>NUCLEOTIDE SEQUENCE</scope>
    <source>
        <strain evidence="2">NRRL B-16292</strain>
    </source>
</reference>
<organism evidence="2 3">
    <name type="scientific">Dactylosporangium fulvum</name>
    <dbReference type="NCBI Taxonomy" id="53359"/>
    <lineage>
        <taxon>Bacteria</taxon>
        <taxon>Bacillati</taxon>
        <taxon>Actinomycetota</taxon>
        <taxon>Actinomycetes</taxon>
        <taxon>Micromonosporales</taxon>
        <taxon>Micromonosporaceae</taxon>
        <taxon>Dactylosporangium</taxon>
    </lineage>
</organism>
<feature type="domain" description="Hemerythrin-like" evidence="1">
    <location>
        <begin position="11"/>
        <end position="124"/>
    </location>
</feature>
<proteinExistence type="predicted"/>
<dbReference type="Proteomes" id="UP001059617">
    <property type="component" value="Chromosome"/>
</dbReference>
<dbReference type="InterPro" id="IPR012312">
    <property type="entry name" value="Hemerythrin-like"/>
</dbReference>
<dbReference type="CDD" id="cd12108">
    <property type="entry name" value="Hr-like"/>
    <property type="match status" value="1"/>
</dbReference>